<dbReference type="GO" id="GO:0005524">
    <property type="term" value="F:ATP binding"/>
    <property type="evidence" value="ECO:0007669"/>
    <property type="project" value="InterPro"/>
</dbReference>
<dbReference type="Pfam" id="PF02399">
    <property type="entry name" value="Herpes_ori_bp"/>
    <property type="match status" value="2"/>
</dbReference>
<name>A0A1V0SLS2_9VIRU</name>
<evidence type="ECO:0000313" key="3">
    <source>
        <dbReference type="EMBL" id="ARF12662.1"/>
    </source>
</evidence>
<dbReference type="InterPro" id="IPR003450">
    <property type="entry name" value="Replication_origin-bd"/>
</dbReference>
<evidence type="ECO:0000259" key="2">
    <source>
        <dbReference type="Pfam" id="PF08707"/>
    </source>
</evidence>
<dbReference type="InterPro" id="IPR027417">
    <property type="entry name" value="P-loop_NTPase"/>
</dbReference>
<dbReference type="SUPFAM" id="SSF52540">
    <property type="entry name" value="P-loop containing nucleoside triphosphate hydrolases"/>
    <property type="match status" value="1"/>
</dbReference>
<keyword evidence="3" id="KW-0547">Nucleotide-binding</keyword>
<feature type="domain" description="Primase C-terminal 2" evidence="2">
    <location>
        <begin position="289"/>
        <end position="364"/>
    </location>
</feature>
<gene>
    <name evidence="3" type="ORF">Klosneuvirus_14_2</name>
</gene>
<organism evidence="3">
    <name type="scientific">Klosneuvirus KNV1</name>
    <dbReference type="NCBI Taxonomy" id="1977640"/>
    <lineage>
        <taxon>Viruses</taxon>
        <taxon>Varidnaviria</taxon>
        <taxon>Bamfordvirae</taxon>
        <taxon>Nucleocytoviricota</taxon>
        <taxon>Megaviricetes</taxon>
        <taxon>Imitervirales</taxon>
        <taxon>Mimiviridae</taxon>
        <taxon>Klosneuvirinae</taxon>
        <taxon>Klosneuvirus</taxon>
    </lineage>
</organism>
<keyword evidence="3" id="KW-0067">ATP-binding</keyword>
<dbReference type="InterPro" id="IPR014819">
    <property type="entry name" value="PriCT_2"/>
</dbReference>
<keyword evidence="3" id="KW-0347">Helicase</keyword>
<dbReference type="GO" id="GO:0004386">
    <property type="term" value="F:helicase activity"/>
    <property type="evidence" value="ECO:0007669"/>
    <property type="project" value="UniProtKB-KW"/>
</dbReference>
<reference evidence="3" key="1">
    <citation type="journal article" date="2017" name="Science">
        <title>Giant viruses with an expanded complement of translation system components.</title>
        <authorList>
            <person name="Schulz F."/>
            <person name="Yutin N."/>
            <person name="Ivanova N.N."/>
            <person name="Ortega D.R."/>
            <person name="Lee T.K."/>
            <person name="Vierheilig J."/>
            <person name="Daims H."/>
            <person name="Horn M."/>
            <person name="Wagner M."/>
            <person name="Jensen G.J."/>
            <person name="Kyrpides N.C."/>
            <person name="Koonin E.V."/>
            <person name="Woyke T."/>
        </authorList>
    </citation>
    <scope>NUCLEOTIDE SEQUENCE</scope>
    <source>
        <strain evidence="3">KNV1</strain>
    </source>
</reference>
<proteinExistence type="predicted"/>
<dbReference type="GO" id="GO:0006260">
    <property type="term" value="P:DNA replication"/>
    <property type="evidence" value="ECO:0007669"/>
    <property type="project" value="InterPro"/>
</dbReference>
<evidence type="ECO:0000259" key="1">
    <source>
        <dbReference type="Pfam" id="PF02399"/>
    </source>
</evidence>
<sequence length="1032" mass="121569">MNEANVLTAHSQKKEAKTVPQLLKALTINSQNIFRKNPQFKCFPTKLPCLDYLQTQPNLYLFGEDINAKLSKQFYAMDHQSIYQLSRMKKFHLYEYFEKGTQLKLFLDIDVKTDKLDVTEQTELFEKVCQESIELILSHLKNYNIQNPEIIILSSCRENKVSSHIIFNNVVFEDIYAMQFFMSNIRSKLIDDDIIDLSVYKAGGLRMLWNSKFGINKNLEYHKGINYTYTNDQQLFTDCILLNLPPHHQLIKIDLPKNIKIMKKVRPNTTNKLIGFQSSSIVNQPISTIKRYLNLVEKSRGAKYKLWLEIGMVLHNCNPTEASFNLWDEWSKESESYSSRDFNVYKWNSFRFGYYSIGTLKYLAKQDNPEKYMEVEYSLEEPLFDSLKFESNYLLNTKDEKIKDNKSFISQHIIDWVKSEIKSLAIKSTYDTGKTRLIYKILSEFGFERVLFISYRQTLTNELFGSFKQLDVKSYLDGDYDHDKVICQIESLYKLLPDDPFSDEELLIPSYDLVILDELESILNHFRSTTIDNKEKTFELMRDIIYNSTKVLALDGDFHNRSYDYLKYFSQVVVLQNTIKKNPKHFIFSNDRTDLENRIDFNINQKKNIGIVSMSSKIANYFADKLKDKCKTILHCAKSDDINKEKLKDVNNFWINYQAVIYSPSIESGVNFDTEHFDTIYVILSAKSTCSRGLMQMISRIRKIKNTNVIVYLNNMPFKEKANFYTYDEVKEYVSELFNKYLKPKTVLDPKINKMVMQYHFDLYAQILVHNETENANKTKNLFVAHFIKLLTEKGHTYEFKQIRMSKNAYDKNKILKEEVLKADDIDHEEFNDLLNKQCNNQASREDKILIERYMLKKDWKIEEITSEFLEKYYGKTHVLNNLRCLLDKSLVSLYMTNSKGDEVSDFDGTNKLEQIKMIEEVIKKMGFDKVGDDKKLDRETFEVNYKKVISESQLFVNSNKSQPMFNYDKVKIGKVSTIKQFMGFMNSLFSEWGIVVQLNKKVSSRKINSKKITTYNFQYSLNYTNNINKYI</sequence>
<dbReference type="GO" id="GO:0003688">
    <property type="term" value="F:DNA replication origin binding"/>
    <property type="evidence" value="ECO:0007669"/>
    <property type="project" value="InterPro"/>
</dbReference>
<feature type="domain" description="Replication origin-binding protein" evidence="1">
    <location>
        <begin position="433"/>
        <end position="558"/>
    </location>
</feature>
<feature type="domain" description="Replication origin-binding protein" evidence="1">
    <location>
        <begin position="572"/>
        <end position="721"/>
    </location>
</feature>
<protein>
    <submittedName>
        <fullName evidence="3">Superfamily II helicase</fullName>
    </submittedName>
</protein>
<keyword evidence="3" id="KW-0378">Hydrolase</keyword>
<dbReference type="Pfam" id="PF08707">
    <property type="entry name" value="PriCT_2"/>
    <property type="match status" value="1"/>
</dbReference>
<dbReference type="EMBL" id="KY684121">
    <property type="protein sequence ID" value="ARF12662.1"/>
    <property type="molecule type" value="Genomic_DNA"/>
</dbReference>
<dbReference type="GO" id="GO:0016817">
    <property type="term" value="F:hydrolase activity, acting on acid anhydrides"/>
    <property type="evidence" value="ECO:0007669"/>
    <property type="project" value="InterPro"/>
</dbReference>
<accession>A0A1V0SLS2</accession>